<keyword evidence="3" id="KW-0732">Signal</keyword>
<feature type="domain" description="Carboxylesterase type B" evidence="4">
    <location>
        <begin position="40"/>
        <end position="520"/>
    </location>
</feature>
<dbReference type="SUPFAM" id="SSF53474">
    <property type="entry name" value="alpha/beta-Hydrolases"/>
    <property type="match status" value="1"/>
</dbReference>
<keyword evidence="2 3" id="KW-0378">Hydrolase</keyword>
<gene>
    <name evidence="5" type="ORF">B0H64DRAFT_58131</name>
</gene>
<organism evidence="5 6">
    <name type="scientific">Chaetomium fimeti</name>
    <dbReference type="NCBI Taxonomy" id="1854472"/>
    <lineage>
        <taxon>Eukaryota</taxon>
        <taxon>Fungi</taxon>
        <taxon>Dikarya</taxon>
        <taxon>Ascomycota</taxon>
        <taxon>Pezizomycotina</taxon>
        <taxon>Sordariomycetes</taxon>
        <taxon>Sordariomycetidae</taxon>
        <taxon>Sordariales</taxon>
        <taxon>Chaetomiaceae</taxon>
        <taxon>Chaetomium</taxon>
    </lineage>
</organism>
<dbReference type="GO" id="GO:0052689">
    <property type="term" value="F:carboxylic ester hydrolase activity"/>
    <property type="evidence" value="ECO:0007669"/>
    <property type="project" value="TreeGrafter"/>
</dbReference>
<dbReference type="PROSITE" id="PS00122">
    <property type="entry name" value="CARBOXYLESTERASE_B_1"/>
    <property type="match status" value="1"/>
</dbReference>
<dbReference type="InterPro" id="IPR050654">
    <property type="entry name" value="AChE-related_enzymes"/>
</dbReference>
<evidence type="ECO:0000256" key="3">
    <source>
        <dbReference type="RuleBase" id="RU361235"/>
    </source>
</evidence>
<dbReference type="RefSeq" id="XP_062653943.1">
    <property type="nucleotide sequence ID" value="XM_062808471.1"/>
</dbReference>
<comment type="caution">
    <text evidence="5">The sequence shown here is derived from an EMBL/GenBank/DDBJ whole genome shotgun (WGS) entry which is preliminary data.</text>
</comment>
<dbReference type="InterPro" id="IPR002018">
    <property type="entry name" value="CarbesteraseB"/>
</dbReference>
<evidence type="ECO:0000259" key="4">
    <source>
        <dbReference type="Pfam" id="PF00135"/>
    </source>
</evidence>
<keyword evidence="6" id="KW-1185">Reference proteome</keyword>
<feature type="signal peptide" evidence="3">
    <location>
        <begin position="1"/>
        <end position="19"/>
    </location>
</feature>
<accession>A0AAE0H5X3</accession>
<dbReference type="Proteomes" id="UP001278766">
    <property type="component" value="Unassembled WGS sequence"/>
</dbReference>
<dbReference type="EMBL" id="JAUEPN010000013">
    <property type="protein sequence ID" value="KAK3290429.1"/>
    <property type="molecule type" value="Genomic_DNA"/>
</dbReference>
<dbReference type="AlphaFoldDB" id="A0AAE0H5X3"/>
<dbReference type="Gene3D" id="3.40.50.1820">
    <property type="entry name" value="alpha/beta hydrolase"/>
    <property type="match status" value="1"/>
</dbReference>
<reference evidence="5" key="2">
    <citation type="submission" date="2023-06" db="EMBL/GenBank/DDBJ databases">
        <authorList>
            <consortium name="Lawrence Berkeley National Laboratory"/>
            <person name="Haridas S."/>
            <person name="Hensen N."/>
            <person name="Bonometti L."/>
            <person name="Westerberg I."/>
            <person name="Brannstrom I.O."/>
            <person name="Guillou S."/>
            <person name="Cros-Aarteil S."/>
            <person name="Calhoun S."/>
            <person name="Kuo A."/>
            <person name="Mondo S."/>
            <person name="Pangilinan J."/>
            <person name="Riley R."/>
            <person name="Labutti K."/>
            <person name="Andreopoulos B."/>
            <person name="Lipzen A."/>
            <person name="Chen C."/>
            <person name="Yanf M."/>
            <person name="Daum C."/>
            <person name="Ng V."/>
            <person name="Clum A."/>
            <person name="Steindorff A."/>
            <person name="Ohm R."/>
            <person name="Martin F."/>
            <person name="Silar P."/>
            <person name="Natvig D."/>
            <person name="Lalanne C."/>
            <person name="Gautier V."/>
            <person name="Ament-Velasquez S.L."/>
            <person name="Kruys A."/>
            <person name="Hutchinson M.I."/>
            <person name="Powell A.J."/>
            <person name="Barry K."/>
            <person name="Miller A.N."/>
            <person name="Grigoriev I.V."/>
            <person name="Debuchy R."/>
            <person name="Gladieux P."/>
            <person name="Thoren M.H."/>
            <person name="Johannesson H."/>
        </authorList>
    </citation>
    <scope>NUCLEOTIDE SEQUENCE</scope>
    <source>
        <strain evidence="5">CBS 168.71</strain>
    </source>
</reference>
<dbReference type="PANTHER" id="PTHR43918">
    <property type="entry name" value="ACETYLCHOLINESTERASE"/>
    <property type="match status" value="1"/>
</dbReference>
<dbReference type="Pfam" id="PF00135">
    <property type="entry name" value="COesterase"/>
    <property type="match status" value="1"/>
</dbReference>
<dbReference type="GeneID" id="87845419"/>
<sequence>MRLSLLLSTLLPSLGPAIATTARPAGPVVDAKHGVSYHGLERNGIDVFLGIPYGQDTSGARRFKPPQRHVPEPGARVDATAYGPSCPQALGPWAPPISLGDITRVSEDCLSLNVARPRGARAGDGLPVMVYIHGGGFWAGDGHDPTILPDGLVRESVRNGLPVVHVAMNYRLGFFGFAQSDALRSEGSGNAGLRDQRLAMEWVRDEIAQFGGDPDRVTIFGQSSGGLSVGMHIMAYGGTQPVPFQQAICQSQALEPGITGTFTIDAMQAVVDHVGCDGAALHSEETIACLRELDTQTLLNASLTTYRSDLNIGDIWLPAIDNDFLPAAPSALIREGRFANVTTMMGWCEDDLTFFTDSSIQTADETREFISSYIRGVTTPNIDTLLSHYPVSDFTAQSTPTLSAEFFRAARIFRDIIMVCEPLFYGQHLAAGAGKNAVYLYDWNQTVLEPVLEHATDRAGWGPIHTAEFGYIFGNFSQYDSGDYPFDPTASDYRLAARGSRSWSTFAATGKPSLAGHDTFRGFKPAFSEDGDDTFVFVAGGPSEGLSAIDGRDAAEGLRAQKLRERCGFINSAEMIQQLGY</sequence>
<evidence type="ECO:0000313" key="6">
    <source>
        <dbReference type="Proteomes" id="UP001278766"/>
    </source>
</evidence>
<comment type="similarity">
    <text evidence="1 3">Belongs to the type-B carboxylesterase/lipase family.</text>
</comment>
<dbReference type="InterPro" id="IPR029058">
    <property type="entry name" value="AB_hydrolase_fold"/>
</dbReference>
<evidence type="ECO:0000313" key="5">
    <source>
        <dbReference type="EMBL" id="KAK3290429.1"/>
    </source>
</evidence>
<dbReference type="PANTHER" id="PTHR43918:SF4">
    <property type="entry name" value="CARBOXYLIC ESTER HYDROLASE"/>
    <property type="match status" value="1"/>
</dbReference>
<evidence type="ECO:0000256" key="2">
    <source>
        <dbReference type="ARBA" id="ARBA00022801"/>
    </source>
</evidence>
<evidence type="ECO:0000256" key="1">
    <source>
        <dbReference type="ARBA" id="ARBA00005964"/>
    </source>
</evidence>
<protein>
    <recommendedName>
        <fullName evidence="3">Carboxylic ester hydrolase</fullName>
        <ecNumber evidence="3">3.1.1.-</ecNumber>
    </recommendedName>
</protein>
<proteinExistence type="inferred from homology"/>
<dbReference type="InterPro" id="IPR019826">
    <property type="entry name" value="Carboxylesterase_B_AS"/>
</dbReference>
<feature type="chain" id="PRO_5041773417" description="Carboxylic ester hydrolase" evidence="3">
    <location>
        <begin position="20"/>
        <end position="581"/>
    </location>
</feature>
<reference evidence="5" key="1">
    <citation type="journal article" date="2023" name="Mol. Phylogenet. Evol.">
        <title>Genome-scale phylogeny and comparative genomics of the fungal order Sordariales.</title>
        <authorList>
            <person name="Hensen N."/>
            <person name="Bonometti L."/>
            <person name="Westerberg I."/>
            <person name="Brannstrom I.O."/>
            <person name="Guillou S."/>
            <person name="Cros-Aarteil S."/>
            <person name="Calhoun S."/>
            <person name="Haridas S."/>
            <person name="Kuo A."/>
            <person name="Mondo S."/>
            <person name="Pangilinan J."/>
            <person name="Riley R."/>
            <person name="LaButti K."/>
            <person name="Andreopoulos B."/>
            <person name="Lipzen A."/>
            <person name="Chen C."/>
            <person name="Yan M."/>
            <person name="Daum C."/>
            <person name="Ng V."/>
            <person name="Clum A."/>
            <person name="Steindorff A."/>
            <person name="Ohm R.A."/>
            <person name="Martin F."/>
            <person name="Silar P."/>
            <person name="Natvig D.O."/>
            <person name="Lalanne C."/>
            <person name="Gautier V."/>
            <person name="Ament-Velasquez S.L."/>
            <person name="Kruys A."/>
            <person name="Hutchinson M.I."/>
            <person name="Powell A.J."/>
            <person name="Barry K."/>
            <person name="Miller A.N."/>
            <person name="Grigoriev I.V."/>
            <person name="Debuchy R."/>
            <person name="Gladieux P."/>
            <person name="Hiltunen Thoren M."/>
            <person name="Johannesson H."/>
        </authorList>
    </citation>
    <scope>NUCLEOTIDE SEQUENCE</scope>
    <source>
        <strain evidence="5">CBS 168.71</strain>
    </source>
</reference>
<dbReference type="EC" id="3.1.1.-" evidence="3"/>
<name>A0AAE0H5X3_9PEZI</name>